<organism evidence="1 2">
    <name type="scientific">Paenisporosarcina macmurdoensis</name>
    <dbReference type="NCBI Taxonomy" id="212659"/>
    <lineage>
        <taxon>Bacteria</taxon>
        <taxon>Bacillati</taxon>
        <taxon>Bacillota</taxon>
        <taxon>Bacilli</taxon>
        <taxon>Bacillales</taxon>
        <taxon>Caryophanaceae</taxon>
        <taxon>Paenisporosarcina</taxon>
    </lineage>
</organism>
<keyword evidence="2" id="KW-1185">Reference proteome</keyword>
<evidence type="ECO:0000313" key="2">
    <source>
        <dbReference type="Proteomes" id="UP001596170"/>
    </source>
</evidence>
<proteinExistence type="predicted"/>
<sequence length="236" mass="27465">MKHIFEGTIKKNNKVEHSYNVQTLTLDHLSDILFVQEQIILSLKNKEILQPLSKQEFQFILNGNGLMIGAFVDETLIGFRALLIPQIDEEHLGLDIGLKEEELQQVIYQEISNVLPDYRGNQLQKTLAILIMQELSQQHHDYRYVCCTVATFNIPSLKDKFSQGMEILALKEKYGGLLRYIFVKDLQEVNSPIWNQVTFIQMDDIEAQQEKLAEGWRGFQIEDRDGVQWINFGHRK</sequence>
<dbReference type="InterPro" id="IPR016181">
    <property type="entry name" value="Acyl_CoA_acyltransferase"/>
</dbReference>
<protein>
    <submittedName>
        <fullName evidence="1">GNAT family N-acetyltransferase</fullName>
    </submittedName>
</protein>
<dbReference type="Proteomes" id="UP001596170">
    <property type="component" value="Unassembled WGS sequence"/>
</dbReference>
<name>A0ABW1L502_9BACL</name>
<accession>A0ABW1L502</accession>
<evidence type="ECO:0000313" key="1">
    <source>
        <dbReference type="EMBL" id="MFC6038685.1"/>
    </source>
</evidence>
<gene>
    <name evidence="1" type="ORF">ACFPYN_04360</name>
</gene>
<dbReference type="EMBL" id="JBHSRI010000003">
    <property type="protein sequence ID" value="MFC6038685.1"/>
    <property type="molecule type" value="Genomic_DNA"/>
</dbReference>
<reference evidence="2" key="1">
    <citation type="journal article" date="2019" name="Int. J. Syst. Evol. Microbiol.">
        <title>The Global Catalogue of Microorganisms (GCM) 10K type strain sequencing project: providing services to taxonomists for standard genome sequencing and annotation.</title>
        <authorList>
            <consortium name="The Broad Institute Genomics Platform"/>
            <consortium name="The Broad Institute Genome Sequencing Center for Infectious Disease"/>
            <person name="Wu L."/>
            <person name="Ma J."/>
        </authorList>
    </citation>
    <scope>NUCLEOTIDE SEQUENCE [LARGE SCALE GENOMIC DNA]</scope>
    <source>
        <strain evidence="2">CCUG 54527</strain>
    </source>
</reference>
<dbReference type="SUPFAM" id="SSF55729">
    <property type="entry name" value="Acyl-CoA N-acyltransferases (Nat)"/>
    <property type="match status" value="1"/>
</dbReference>
<dbReference type="RefSeq" id="WP_377732741.1">
    <property type="nucleotide sequence ID" value="NZ_JBHSRI010000003.1"/>
</dbReference>
<comment type="caution">
    <text evidence="1">The sequence shown here is derived from an EMBL/GenBank/DDBJ whole genome shotgun (WGS) entry which is preliminary data.</text>
</comment>